<evidence type="ECO:0000313" key="2">
    <source>
        <dbReference type="Proteomes" id="UP000688947"/>
    </source>
</evidence>
<gene>
    <name evidence="1" type="ORF">JG687_00009264</name>
</gene>
<proteinExistence type="predicted"/>
<dbReference type="EMBL" id="JAENGZ010000475">
    <property type="protein sequence ID" value="KAG6958657.1"/>
    <property type="molecule type" value="Genomic_DNA"/>
</dbReference>
<reference evidence="1" key="1">
    <citation type="submission" date="2021-01" db="EMBL/GenBank/DDBJ databases">
        <title>Phytophthora aleatoria, a newly-described species from Pinus radiata is distinct from Phytophthora cactorum isolates based on comparative genomics.</title>
        <authorList>
            <person name="Mcdougal R."/>
            <person name="Panda P."/>
            <person name="Williams N."/>
            <person name="Studholme D.J."/>
        </authorList>
    </citation>
    <scope>NUCLEOTIDE SEQUENCE</scope>
    <source>
        <strain evidence="1">NZFS 3830</strain>
    </source>
</reference>
<name>A0A8T1UF45_9STRA</name>
<protein>
    <submittedName>
        <fullName evidence="1">Uncharacterized protein</fullName>
    </submittedName>
</protein>
<organism evidence="1 2">
    <name type="scientific">Phytophthora cactorum</name>
    <dbReference type="NCBI Taxonomy" id="29920"/>
    <lineage>
        <taxon>Eukaryota</taxon>
        <taxon>Sar</taxon>
        <taxon>Stramenopiles</taxon>
        <taxon>Oomycota</taxon>
        <taxon>Peronosporomycetes</taxon>
        <taxon>Peronosporales</taxon>
        <taxon>Peronosporaceae</taxon>
        <taxon>Phytophthora</taxon>
    </lineage>
</organism>
<comment type="caution">
    <text evidence="1">The sequence shown here is derived from an EMBL/GenBank/DDBJ whole genome shotgun (WGS) entry which is preliminary data.</text>
</comment>
<dbReference type="Proteomes" id="UP000688947">
    <property type="component" value="Unassembled WGS sequence"/>
</dbReference>
<sequence length="195" mass="21741">MRNMPLSEVDNPLTRELAGISSSDHVSSRSLSTYIKYLVPLVEALVEKIPPLPFGVMLDGWTTKSTHYVAVPEDQSRAVEYHLSVVVVAPKTPPGRSAVEDGIVSCFKCEKIIHTSGKTHVKRVRYHFVKKCSKRLKTPLITSVFRPTMTPAKVREFHKLFAMWFYSTGVAFNKAAHHTLAAVLLLLTPSDIVPT</sequence>
<dbReference type="AlphaFoldDB" id="A0A8T1UF45"/>
<evidence type="ECO:0000313" key="1">
    <source>
        <dbReference type="EMBL" id="KAG6958657.1"/>
    </source>
</evidence>
<dbReference type="VEuPathDB" id="FungiDB:PC110_g23441"/>
<accession>A0A8T1UF45</accession>
<dbReference type="OrthoDB" id="126758at2759"/>
<dbReference type="VEuPathDB" id="FungiDB:PC110_g1842"/>